<keyword evidence="2" id="KW-1185">Reference proteome</keyword>
<dbReference type="InterPro" id="IPR036626">
    <property type="entry name" value="GpW_sf"/>
</dbReference>
<sequence>MSQQALQTALAQAQQAYIDLSTGAKGESYSYSQGEGSRAVTYTRASLPQLTALIQELQAALGMRRRARRPIGFVYP</sequence>
<dbReference type="EMBL" id="QRGA01000005">
    <property type="protein sequence ID" value="RDU99222.1"/>
    <property type="molecule type" value="Genomic_DNA"/>
</dbReference>
<accession>A0A3D8K2D8</accession>
<dbReference type="SUPFAM" id="SSF64210">
    <property type="entry name" value="Head-to-tail joining protein W, gpW"/>
    <property type="match status" value="1"/>
</dbReference>
<organism evidence="1 2">
    <name type="scientific">Trinickia dinghuensis</name>
    <dbReference type="NCBI Taxonomy" id="2291023"/>
    <lineage>
        <taxon>Bacteria</taxon>
        <taxon>Pseudomonadati</taxon>
        <taxon>Pseudomonadota</taxon>
        <taxon>Betaproteobacteria</taxon>
        <taxon>Burkholderiales</taxon>
        <taxon>Burkholderiaceae</taxon>
        <taxon>Trinickia</taxon>
    </lineage>
</organism>
<dbReference type="Proteomes" id="UP000256838">
    <property type="component" value="Unassembled WGS sequence"/>
</dbReference>
<dbReference type="AlphaFoldDB" id="A0A3D8K2D8"/>
<name>A0A3D8K2D8_9BURK</name>
<comment type="caution">
    <text evidence="1">The sequence shown here is derived from an EMBL/GenBank/DDBJ whole genome shotgun (WGS) entry which is preliminary data.</text>
</comment>
<gene>
    <name evidence="1" type="ORF">DWV00_08855</name>
</gene>
<dbReference type="GO" id="GO:0019058">
    <property type="term" value="P:viral life cycle"/>
    <property type="evidence" value="ECO:0007669"/>
    <property type="project" value="InterPro"/>
</dbReference>
<evidence type="ECO:0000313" key="1">
    <source>
        <dbReference type="EMBL" id="RDU99222.1"/>
    </source>
</evidence>
<protein>
    <submittedName>
        <fullName evidence="1">Phage head-tail adapter protein</fullName>
    </submittedName>
</protein>
<evidence type="ECO:0000313" key="2">
    <source>
        <dbReference type="Proteomes" id="UP000256838"/>
    </source>
</evidence>
<dbReference type="InterPro" id="IPR004174">
    <property type="entry name" value="GpW"/>
</dbReference>
<reference evidence="1 2" key="1">
    <citation type="submission" date="2018-08" db="EMBL/GenBank/DDBJ databases">
        <title>Paraburkholderia sp. DHOM06 isolated from forest soil.</title>
        <authorList>
            <person name="Gao Z.-H."/>
            <person name="Qiu L.-H."/>
        </authorList>
    </citation>
    <scope>NUCLEOTIDE SEQUENCE [LARGE SCALE GENOMIC DNA]</scope>
    <source>
        <strain evidence="1 2">DHOM06</strain>
    </source>
</reference>
<dbReference type="Gene3D" id="3.30.1580.10">
    <property type="entry name" value="Head-to-tail joining protein W"/>
    <property type="match status" value="1"/>
</dbReference>
<dbReference type="Pfam" id="PF02831">
    <property type="entry name" value="gpW"/>
    <property type="match status" value="1"/>
</dbReference>
<proteinExistence type="predicted"/>